<keyword evidence="3" id="KW-1185">Reference proteome</keyword>
<name>A0AAD4PZ16_9EURO</name>
<accession>A0AAD4PZ16</accession>
<dbReference type="EMBL" id="JAJTJA010000008">
    <property type="protein sequence ID" value="KAH8695204.1"/>
    <property type="molecule type" value="Genomic_DNA"/>
</dbReference>
<evidence type="ECO:0000256" key="1">
    <source>
        <dbReference type="SAM" id="MobiDB-lite"/>
    </source>
</evidence>
<feature type="compositionally biased region" description="Basic and acidic residues" evidence="1">
    <location>
        <begin position="189"/>
        <end position="200"/>
    </location>
</feature>
<organism evidence="2 3">
    <name type="scientific">Talaromyces proteolyticus</name>
    <dbReference type="NCBI Taxonomy" id="1131652"/>
    <lineage>
        <taxon>Eukaryota</taxon>
        <taxon>Fungi</taxon>
        <taxon>Dikarya</taxon>
        <taxon>Ascomycota</taxon>
        <taxon>Pezizomycotina</taxon>
        <taxon>Eurotiomycetes</taxon>
        <taxon>Eurotiomycetidae</taxon>
        <taxon>Eurotiales</taxon>
        <taxon>Trichocomaceae</taxon>
        <taxon>Talaromyces</taxon>
        <taxon>Talaromyces sect. Bacilispori</taxon>
    </lineage>
</organism>
<dbReference type="Proteomes" id="UP001201262">
    <property type="component" value="Unassembled WGS sequence"/>
</dbReference>
<evidence type="ECO:0000313" key="2">
    <source>
        <dbReference type="EMBL" id="KAH8695204.1"/>
    </source>
</evidence>
<dbReference type="GeneID" id="70246798"/>
<sequence>MSFFRIPAPLVPLGPGPIDKRVDTVEKKLNDVINKHSRFEKWVKSELFKRKRAFEELSQTMFRQHFITKRISIEMVALNEFSNHQDDKLRIEMESLRTEAALSKTKLLDERSQATRLTKASEIAARDSKTPMDSAVSVVLKDLSARISAVEERLQWSMTALEGRVDVPEVPVDALDFDQDTKGASQKSRGLDPEKNEDKASSYSVVAVRGSKSDNDKNSSDSAEVVDVTEMLDKFESYAKTFQALNDKVTAIANKHALFERSLLSDKKDLINILGRLDYAERVIGALYSPGEFNIQGQSFYDDATSLRYAASQKDARDEFVRFYGQRLDAIRYVDVMPPVLPLAFLAIARVRCSPELWEDRLALKREISDVTEKMIEAWTKTLPQGKGSEHAPWPDKELLANSSRLKMLCRRAYIDVD</sequence>
<dbReference type="AlphaFoldDB" id="A0AAD4PZ16"/>
<reference evidence="2" key="1">
    <citation type="submission" date="2021-12" db="EMBL/GenBank/DDBJ databases">
        <title>Convergent genome expansion in fungi linked to evolution of root-endophyte symbiosis.</title>
        <authorList>
            <consortium name="DOE Joint Genome Institute"/>
            <person name="Ke Y.-H."/>
            <person name="Bonito G."/>
            <person name="Liao H.-L."/>
            <person name="Looney B."/>
            <person name="Rojas-Flechas A."/>
            <person name="Nash J."/>
            <person name="Hameed K."/>
            <person name="Schadt C."/>
            <person name="Martin F."/>
            <person name="Crous P.W."/>
            <person name="Miettinen O."/>
            <person name="Magnuson J.K."/>
            <person name="Labbe J."/>
            <person name="Jacobson D."/>
            <person name="Doktycz M.J."/>
            <person name="Veneault-Fourrey C."/>
            <person name="Kuo A."/>
            <person name="Mondo S."/>
            <person name="Calhoun S."/>
            <person name="Riley R."/>
            <person name="Ohm R."/>
            <person name="LaButti K."/>
            <person name="Andreopoulos B."/>
            <person name="Pangilinan J."/>
            <person name="Nolan M."/>
            <person name="Tritt A."/>
            <person name="Clum A."/>
            <person name="Lipzen A."/>
            <person name="Daum C."/>
            <person name="Barry K."/>
            <person name="Grigoriev I.V."/>
            <person name="Vilgalys R."/>
        </authorList>
    </citation>
    <scope>NUCLEOTIDE SEQUENCE</scope>
    <source>
        <strain evidence="2">PMI_201</strain>
    </source>
</reference>
<protein>
    <submittedName>
        <fullName evidence="2">Uncharacterized protein</fullName>
    </submittedName>
</protein>
<evidence type="ECO:0000313" key="3">
    <source>
        <dbReference type="Proteomes" id="UP001201262"/>
    </source>
</evidence>
<comment type="caution">
    <text evidence="2">The sequence shown here is derived from an EMBL/GenBank/DDBJ whole genome shotgun (WGS) entry which is preliminary data.</text>
</comment>
<dbReference type="RefSeq" id="XP_046070346.1">
    <property type="nucleotide sequence ID" value="XM_046216511.1"/>
</dbReference>
<feature type="region of interest" description="Disordered" evidence="1">
    <location>
        <begin position="172"/>
        <end position="223"/>
    </location>
</feature>
<proteinExistence type="predicted"/>
<gene>
    <name evidence="2" type="ORF">BGW36DRAFT_382275</name>
</gene>